<dbReference type="Proteomes" id="UP000821853">
    <property type="component" value="Unassembled WGS sequence"/>
</dbReference>
<keyword evidence="2" id="KW-1185">Reference proteome</keyword>
<dbReference type="EMBL" id="JABSTR010003430">
    <property type="protein sequence ID" value="KAH9384910.1"/>
    <property type="molecule type" value="Genomic_DNA"/>
</dbReference>
<evidence type="ECO:0000313" key="2">
    <source>
        <dbReference type="Proteomes" id="UP000821853"/>
    </source>
</evidence>
<evidence type="ECO:0000313" key="1">
    <source>
        <dbReference type="EMBL" id="KAH9384910.1"/>
    </source>
</evidence>
<dbReference type="SUPFAM" id="SSF53098">
    <property type="entry name" value="Ribonuclease H-like"/>
    <property type="match status" value="1"/>
</dbReference>
<evidence type="ECO:0008006" key="3">
    <source>
        <dbReference type="Google" id="ProtNLM"/>
    </source>
</evidence>
<dbReference type="Gene3D" id="3.30.420.10">
    <property type="entry name" value="Ribonuclease H-like superfamily/Ribonuclease H"/>
    <property type="match status" value="1"/>
</dbReference>
<dbReference type="AlphaFoldDB" id="A0A9J6HAR5"/>
<proteinExistence type="predicted"/>
<protein>
    <recommendedName>
        <fullName evidence="3">RNase H type-1 domain-containing protein</fullName>
    </recommendedName>
</protein>
<comment type="caution">
    <text evidence="1">The sequence shown here is derived from an EMBL/GenBank/DDBJ whole genome shotgun (WGS) entry which is preliminary data.</text>
</comment>
<dbReference type="OrthoDB" id="6500414at2759"/>
<sequence>MQHTARYLGITLDRRLTWLPLVQRLRAHLVVYSGPSGRWSPEAGAARRSGPSAFTDAAGVSHLLYALPFVALNRTNWKKIETDHTAAIRLCLGLPRISRVAATLTEGNAWPAQLRVQQTGLNYIDRLSFAPDGAALLRRLQSRPLAVAGKLAAAHRDLTGQAQPLPATDPLPPHPLRFSALEVIDSGGAERLELYTDGSVLPGPPASAAAACPHKHAPTVTALHAKLTHLASGGCEVCVQWLPLQVGIAGNEAADRLAKAAHTEDTPTTTAVSRIDEARFLITEEMLRKHPHERVPAPNAPARIPRKFGRQEAALLSMLRTGCALYESTAHCLTRRGRLQQAYARLGVACSTKEDMLFPLCHRILLADAFQHLLTYLDETGLAARL</sequence>
<gene>
    <name evidence="1" type="ORF">HPB48_026940</name>
</gene>
<name>A0A9J6HAR5_HAELO</name>
<organism evidence="1 2">
    <name type="scientific">Haemaphysalis longicornis</name>
    <name type="common">Bush tick</name>
    <dbReference type="NCBI Taxonomy" id="44386"/>
    <lineage>
        <taxon>Eukaryota</taxon>
        <taxon>Metazoa</taxon>
        <taxon>Ecdysozoa</taxon>
        <taxon>Arthropoda</taxon>
        <taxon>Chelicerata</taxon>
        <taxon>Arachnida</taxon>
        <taxon>Acari</taxon>
        <taxon>Parasitiformes</taxon>
        <taxon>Ixodida</taxon>
        <taxon>Ixodoidea</taxon>
        <taxon>Ixodidae</taxon>
        <taxon>Haemaphysalinae</taxon>
        <taxon>Haemaphysalis</taxon>
    </lineage>
</organism>
<accession>A0A9J6HAR5</accession>
<dbReference type="GO" id="GO:0003676">
    <property type="term" value="F:nucleic acid binding"/>
    <property type="evidence" value="ECO:0007669"/>
    <property type="project" value="InterPro"/>
</dbReference>
<dbReference type="InterPro" id="IPR036397">
    <property type="entry name" value="RNaseH_sf"/>
</dbReference>
<dbReference type="VEuPathDB" id="VectorBase:HLOH_040050"/>
<dbReference type="InterPro" id="IPR012337">
    <property type="entry name" value="RNaseH-like_sf"/>
</dbReference>
<reference evidence="1 2" key="1">
    <citation type="journal article" date="2020" name="Cell">
        <title>Large-Scale Comparative Analyses of Tick Genomes Elucidate Their Genetic Diversity and Vector Capacities.</title>
        <authorList>
            <consortium name="Tick Genome and Microbiome Consortium (TIGMIC)"/>
            <person name="Jia N."/>
            <person name="Wang J."/>
            <person name="Shi W."/>
            <person name="Du L."/>
            <person name="Sun Y."/>
            <person name="Zhan W."/>
            <person name="Jiang J.F."/>
            <person name="Wang Q."/>
            <person name="Zhang B."/>
            <person name="Ji P."/>
            <person name="Bell-Sakyi L."/>
            <person name="Cui X.M."/>
            <person name="Yuan T.T."/>
            <person name="Jiang B.G."/>
            <person name="Yang W.F."/>
            <person name="Lam T.T."/>
            <person name="Chang Q.C."/>
            <person name="Ding S.J."/>
            <person name="Wang X.J."/>
            <person name="Zhu J.G."/>
            <person name="Ruan X.D."/>
            <person name="Zhao L."/>
            <person name="Wei J.T."/>
            <person name="Ye R.Z."/>
            <person name="Que T.C."/>
            <person name="Du C.H."/>
            <person name="Zhou Y.H."/>
            <person name="Cheng J.X."/>
            <person name="Dai P.F."/>
            <person name="Guo W.B."/>
            <person name="Han X.H."/>
            <person name="Huang E.J."/>
            <person name="Li L.F."/>
            <person name="Wei W."/>
            <person name="Gao Y.C."/>
            <person name="Liu J.Z."/>
            <person name="Shao H.Z."/>
            <person name="Wang X."/>
            <person name="Wang C.C."/>
            <person name="Yang T.C."/>
            <person name="Huo Q.B."/>
            <person name="Li W."/>
            <person name="Chen H.Y."/>
            <person name="Chen S.E."/>
            <person name="Zhou L.G."/>
            <person name="Ni X.B."/>
            <person name="Tian J.H."/>
            <person name="Sheng Y."/>
            <person name="Liu T."/>
            <person name="Pan Y.S."/>
            <person name="Xia L.Y."/>
            <person name="Li J."/>
            <person name="Zhao F."/>
            <person name="Cao W.C."/>
        </authorList>
    </citation>
    <scope>NUCLEOTIDE SEQUENCE [LARGE SCALE GENOMIC DNA]</scope>
    <source>
        <strain evidence="1">HaeL-2018</strain>
    </source>
</reference>